<keyword evidence="10" id="KW-0804">Transcription</keyword>
<proteinExistence type="predicted"/>
<keyword evidence="16" id="KW-1185">Reference proteome</keyword>
<dbReference type="EMBL" id="CAJHNH020001817">
    <property type="protein sequence ID" value="CAG5124586.1"/>
    <property type="molecule type" value="Genomic_DNA"/>
</dbReference>
<evidence type="ECO:0000259" key="14">
    <source>
        <dbReference type="PROSITE" id="PS50280"/>
    </source>
</evidence>
<evidence type="ECO:0000256" key="9">
    <source>
        <dbReference type="ARBA" id="ARBA00023015"/>
    </source>
</evidence>
<dbReference type="GO" id="GO:0005634">
    <property type="term" value="C:nucleus"/>
    <property type="evidence" value="ECO:0007669"/>
    <property type="project" value="UniProtKB-SubCell"/>
</dbReference>
<dbReference type="SMART" id="SM00317">
    <property type="entry name" value="SET"/>
    <property type="match status" value="1"/>
</dbReference>
<dbReference type="GO" id="GO:0005700">
    <property type="term" value="C:polytene chromosome"/>
    <property type="evidence" value="ECO:0007669"/>
    <property type="project" value="TreeGrafter"/>
</dbReference>
<dbReference type="InterPro" id="IPR046341">
    <property type="entry name" value="SET_dom_sf"/>
</dbReference>
<evidence type="ECO:0000256" key="6">
    <source>
        <dbReference type="ARBA" id="ARBA00022679"/>
    </source>
</evidence>
<evidence type="ECO:0000256" key="3">
    <source>
        <dbReference type="ARBA" id="ARBA00012187"/>
    </source>
</evidence>
<comment type="catalytic activity">
    <reaction evidence="12">
        <text>L-lysyl(20)-[histone H4] + S-adenosyl-L-methionine = N(6)-methyl-L-lysyl(20)-[histone H4] + S-adenosyl-L-homocysteine + H(+)</text>
        <dbReference type="Rhea" id="RHEA:60344"/>
        <dbReference type="Rhea" id="RHEA-COMP:15554"/>
        <dbReference type="Rhea" id="RHEA-COMP:15555"/>
        <dbReference type="ChEBI" id="CHEBI:15378"/>
        <dbReference type="ChEBI" id="CHEBI:29969"/>
        <dbReference type="ChEBI" id="CHEBI:57856"/>
        <dbReference type="ChEBI" id="CHEBI:59789"/>
        <dbReference type="ChEBI" id="CHEBI:61929"/>
        <dbReference type="EC" id="2.1.1.361"/>
    </reaction>
</comment>
<keyword evidence="4" id="KW-0158">Chromosome</keyword>
<comment type="subcellular location">
    <subcellularLocation>
        <location evidence="2">Chromosome</location>
    </subcellularLocation>
    <subcellularLocation>
        <location evidence="1">Nucleus</location>
    </subcellularLocation>
</comment>
<dbReference type="GO" id="GO:0032259">
    <property type="term" value="P:methylation"/>
    <property type="evidence" value="ECO:0007669"/>
    <property type="project" value="UniProtKB-KW"/>
</dbReference>
<evidence type="ECO:0000256" key="8">
    <source>
        <dbReference type="ARBA" id="ARBA00022853"/>
    </source>
</evidence>
<evidence type="ECO:0000256" key="10">
    <source>
        <dbReference type="ARBA" id="ARBA00023163"/>
    </source>
</evidence>
<keyword evidence="8" id="KW-0156">Chromatin regulator</keyword>
<dbReference type="CDD" id="cd10528">
    <property type="entry name" value="SET_SETD8"/>
    <property type="match status" value="1"/>
</dbReference>
<comment type="caution">
    <text evidence="15">The sequence shown here is derived from an EMBL/GenBank/DDBJ whole genome shotgun (WGS) entry which is preliminary data.</text>
</comment>
<evidence type="ECO:0000256" key="7">
    <source>
        <dbReference type="ARBA" id="ARBA00022691"/>
    </source>
</evidence>
<name>A0A8S3ZBZ3_9EUPU</name>
<evidence type="ECO:0000313" key="15">
    <source>
        <dbReference type="EMBL" id="CAG5124586.1"/>
    </source>
</evidence>
<evidence type="ECO:0000256" key="5">
    <source>
        <dbReference type="ARBA" id="ARBA00022603"/>
    </source>
</evidence>
<keyword evidence="11" id="KW-0539">Nucleus</keyword>
<dbReference type="OrthoDB" id="5560686at2759"/>
<evidence type="ECO:0000256" key="2">
    <source>
        <dbReference type="ARBA" id="ARBA00004286"/>
    </source>
</evidence>
<keyword evidence="5" id="KW-0489">Methyltransferase</keyword>
<evidence type="ECO:0000256" key="4">
    <source>
        <dbReference type="ARBA" id="ARBA00022454"/>
    </source>
</evidence>
<evidence type="ECO:0000256" key="1">
    <source>
        <dbReference type="ARBA" id="ARBA00004123"/>
    </source>
</evidence>
<dbReference type="InterPro" id="IPR051760">
    <property type="entry name" value="KMT5A"/>
</dbReference>
<dbReference type="Proteomes" id="UP000678393">
    <property type="component" value="Unassembled WGS sequence"/>
</dbReference>
<dbReference type="PROSITE" id="PS50280">
    <property type="entry name" value="SET"/>
    <property type="match status" value="1"/>
</dbReference>
<dbReference type="Pfam" id="PF00856">
    <property type="entry name" value="SET"/>
    <property type="match status" value="1"/>
</dbReference>
<dbReference type="InterPro" id="IPR047266">
    <property type="entry name" value="KMT5A-like_SET"/>
</dbReference>
<protein>
    <recommendedName>
        <fullName evidence="3">[histone H4]-lysine(20) N-methyltransferase</fullName>
        <ecNumber evidence="3">2.1.1.361</ecNumber>
    </recommendedName>
</protein>
<feature type="compositionally biased region" description="Polar residues" evidence="13">
    <location>
        <begin position="83"/>
        <end position="97"/>
    </location>
</feature>
<dbReference type="InterPro" id="IPR001214">
    <property type="entry name" value="SET_dom"/>
</dbReference>
<accession>A0A8S3ZBZ3</accession>
<evidence type="ECO:0000313" key="16">
    <source>
        <dbReference type="Proteomes" id="UP000678393"/>
    </source>
</evidence>
<keyword evidence="6" id="KW-0808">Transferase</keyword>
<evidence type="ECO:0000256" key="11">
    <source>
        <dbReference type="ARBA" id="ARBA00023242"/>
    </source>
</evidence>
<dbReference type="GO" id="GO:0006357">
    <property type="term" value="P:regulation of transcription by RNA polymerase II"/>
    <property type="evidence" value="ECO:0007669"/>
    <property type="project" value="TreeGrafter"/>
</dbReference>
<feature type="domain" description="SET" evidence="14">
    <location>
        <begin position="179"/>
        <end position="300"/>
    </location>
</feature>
<reference evidence="15" key="1">
    <citation type="submission" date="2021-04" db="EMBL/GenBank/DDBJ databases">
        <authorList>
            <consortium name="Molecular Ecology Group"/>
        </authorList>
    </citation>
    <scope>NUCLEOTIDE SEQUENCE</scope>
</reference>
<dbReference type="SUPFAM" id="SSF82199">
    <property type="entry name" value="SET domain"/>
    <property type="match status" value="1"/>
</dbReference>
<dbReference type="AlphaFoldDB" id="A0A8S3ZBZ3"/>
<evidence type="ECO:0000256" key="12">
    <source>
        <dbReference type="ARBA" id="ARBA00047784"/>
    </source>
</evidence>
<dbReference type="GO" id="GO:0140944">
    <property type="term" value="F:histone H4K20 monomethyltransferase activity"/>
    <property type="evidence" value="ECO:0007669"/>
    <property type="project" value="UniProtKB-EC"/>
</dbReference>
<dbReference type="InterPro" id="IPR016858">
    <property type="entry name" value="KMT5A-like"/>
</dbReference>
<gene>
    <name evidence="15" type="ORF">CUNI_LOCUS10144</name>
</gene>
<keyword evidence="7" id="KW-0949">S-adenosyl-L-methionine</keyword>
<organism evidence="15 16">
    <name type="scientific">Candidula unifasciata</name>
    <dbReference type="NCBI Taxonomy" id="100452"/>
    <lineage>
        <taxon>Eukaryota</taxon>
        <taxon>Metazoa</taxon>
        <taxon>Spiralia</taxon>
        <taxon>Lophotrochozoa</taxon>
        <taxon>Mollusca</taxon>
        <taxon>Gastropoda</taxon>
        <taxon>Heterobranchia</taxon>
        <taxon>Euthyneura</taxon>
        <taxon>Panpulmonata</taxon>
        <taxon>Eupulmonata</taxon>
        <taxon>Stylommatophora</taxon>
        <taxon>Helicina</taxon>
        <taxon>Helicoidea</taxon>
        <taxon>Geomitridae</taxon>
        <taxon>Candidula</taxon>
    </lineage>
</organism>
<dbReference type="PANTHER" id="PTHR46167">
    <property type="entry name" value="N-LYSINE METHYLTRANSFERASE KMT5A"/>
    <property type="match status" value="1"/>
</dbReference>
<feature type="compositionally biased region" description="Polar residues" evidence="13">
    <location>
        <begin position="108"/>
        <end position="120"/>
    </location>
</feature>
<evidence type="ECO:0000256" key="13">
    <source>
        <dbReference type="SAM" id="MobiDB-lite"/>
    </source>
</evidence>
<dbReference type="PANTHER" id="PTHR46167:SF1">
    <property type="entry name" value="N-LYSINE METHYLTRANSFERASE KMT5A"/>
    <property type="match status" value="1"/>
</dbReference>
<dbReference type="GO" id="GO:0043516">
    <property type="term" value="P:regulation of DNA damage response, signal transduction by p53 class mediator"/>
    <property type="evidence" value="ECO:0007669"/>
    <property type="project" value="TreeGrafter"/>
</dbReference>
<feature type="compositionally biased region" description="Polar residues" evidence="13">
    <location>
        <begin position="61"/>
        <end position="71"/>
    </location>
</feature>
<keyword evidence="9" id="KW-0805">Transcription regulation</keyword>
<sequence length="315" mass="35039">METTKKGSVAVDALSPSRITDYFNSSRTKSKDLNLHCGCEDVNTDSSQVLVQLAEKPPVHLQSTESLNSKPSKSRHAKGRNPDTVSETSELQATSPSVPRPKLRKSTKSNSQADALSPASNVPAKPKPVRRKKKEPEPVQKNVITDFFPVRRSGRITKSEIEKEKHHQLEQMILSKCEDGLKVTDFDNKGRGVVATKEFEKGDFIVEYAGELIDTATAKQREKDYAANPEIGCYMYFFNLGPKSYCVDATAESGRLGRLINHSREGNCCTKSVIVNSRPRLILLANKNIRCGEELSYDYGDRSKAAIEAHPWLKL</sequence>
<dbReference type="PROSITE" id="PS51571">
    <property type="entry name" value="SAM_MT43_PR_SET"/>
    <property type="match status" value="1"/>
</dbReference>
<feature type="region of interest" description="Disordered" evidence="13">
    <location>
        <begin position="57"/>
        <end position="145"/>
    </location>
</feature>
<dbReference type="Gene3D" id="2.170.270.10">
    <property type="entry name" value="SET domain"/>
    <property type="match status" value="1"/>
</dbReference>
<dbReference type="EC" id="2.1.1.361" evidence="3"/>